<dbReference type="InterPro" id="IPR010982">
    <property type="entry name" value="Lambda_DNA-bd_dom_sf"/>
</dbReference>
<accession>A0A645EIK4</accession>
<organism evidence="2">
    <name type="scientific">bioreactor metagenome</name>
    <dbReference type="NCBI Taxonomy" id="1076179"/>
    <lineage>
        <taxon>unclassified sequences</taxon>
        <taxon>metagenomes</taxon>
        <taxon>ecological metagenomes</taxon>
    </lineage>
</organism>
<comment type="caution">
    <text evidence="2">The sequence shown here is derived from an EMBL/GenBank/DDBJ whole genome shotgun (WGS) entry which is preliminary data.</text>
</comment>
<name>A0A645EIK4_9ZZZZ</name>
<protein>
    <recommendedName>
        <fullName evidence="1">HTH cro/C1-type domain-containing protein</fullName>
    </recommendedName>
</protein>
<dbReference type="InterPro" id="IPR001387">
    <property type="entry name" value="Cro/C1-type_HTH"/>
</dbReference>
<gene>
    <name evidence="2" type="ORF">SDC9_148797</name>
</gene>
<dbReference type="CDD" id="cd00093">
    <property type="entry name" value="HTH_XRE"/>
    <property type="match status" value="1"/>
</dbReference>
<evidence type="ECO:0000313" key="2">
    <source>
        <dbReference type="EMBL" id="MPN01587.1"/>
    </source>
</evidence>
<dbReference type="EMBL" id="VSSQ01047580">
    <property type="protein sequence ID" value="MPN01587.1"/>
    <property type="molecule type" value="Genomic_DNA"/>
</dbReference>
<dbReference type="Gene3D" id="1.10.260.40">
    <property type="entry name" value="lambda repressor-like DNA-binding domains"/>
    <property type="match status" value="1"/>
</dbReference>
<dbReference type="PROSITE" id="PS50943">
    <property type="entry name" value="HTH_CROC1"/>
    <property type="match status" value="1"/>
</dbReference>
<dbReference type="AlphaFoldDB" id="A0A645EIK4"/>
<dbReference type="SUPFAM" id="SSF47413">
    <property type="entry name" value="lambda repressor-like DNA-binding domains"/>
    <property type="match status" value="1"/>
</dbReference>
<proteinExistence type="predicted"/>
<dbReference type="SMART" id="SM00530">
    <property type="entry name" value="HTH_XRE"/>
    <property type="match status" value="1"/>
</dbReference>
<sequence length="81" mass="9104">MQYPIQTPVQLGSYLRTRRKALGLTQKEAALRIGLLPKTISALENDPLHCSIESLLRLLSALDLEFLLQGKEDAPQGNMWE</sequence>
<evidence type="ECO:0000259" key="1">
    <source>
        <dbReference type="PROSITE" id="PS50943"/>
    </source>
</evidence>
<dbReference type="Pfam" id="PF01381">
    <property type="entry name" value="HTH_3"/>
    <property type="match status" value="1"/>
</dbReference>
<reference evidence="2" key="1">
    <citation type="submission" date="2019-08" db="EMBL/GenBank/DDBJ databases">
        <authorList>
            <person name="Kucharzyk K."/>
            <person name="Murdoch R.W."/>
            <person name="Higgins S."/>
            <person name="Loffler F."/>
        </authorList>
    </citation>
    <scope>NUCLEOTIDE SEQUENCE</scope>
</reference>
<dbReference type="GO" id="GO:0003677">
    <property type="term" value="F:DNA binding"/>
    <property type="evidence" value="ECO:0007669"/>
    <property type="project" value="InterPro"/>
</dbReference>
<feature type="domain" description="HTH cro/C1-type" evidence="1">
    <location>
        <begin position="15"/>
        <end position="69"/>
    </location>
</feature>